<dbReference type="EMBL" id="RJVU01066024">
    <property type="protein sequence ID" value="ROI97530.1"/>
    <property type="molecule type" value="Genomic_DNA"/>
</dbReference>
<accession>A0A3N0XPZ0</accession>
<proteinExistence type="predicted"/>
<evidence type="ECO:0000313" key="3">
    <source>
        <dbReference type="Proteomes" id="UP000281406"/>
    </source>
</evidence>
<name>A0A3N0XPZ0_ANAGA</name>
<evidence type="ECO:0000256" key="1">
    <source>
        <dbReference type="SAM" id="MobiDB-lite"/>
    </source>
</evidence>
<keyword evidence="3" id="KW-1185">Reference proteome</keyword>
<feature type="compositionally biased region" description="Low complexity" evidence="1">
    <location>
        <begin position="56"/>
        <end position="74"/>
    </location>
</feature>
<organism evidence="2 3">
    <name type="scientific">Anabarilius grahami</name>
    <name type="common">Kanglang fish</name>
    <name type="synonym">Barilius grahami</name>
    <dbReference type="NCBI Taxonomy" id="495550"/>
    <lineage>
        <taxon>Eukaryota</taxon>
        <taxon>Metazoa</taxon>
        <taxon>Chordata</taxon>
        <taxon>Craniata</taxon>
        <taxon>Vertebrata</taxon>
        <taxon>Euteleostomi</taxon>
        <taxon>Actinopterygii</taxon>
        <taxon>Neopterygii</taxon>
        <taxon>Teleostei</taxon>
        <taxon>Ostariophysi</taxon>
        <taxon>Cypriniformes</taxon>
        <taxon>Xenocyprididae</taxon>
        <taxon>Xenocypridinae</taxon>
        <taxon>Xenocypridinae incertae sedis</taxon>
        <taxon>Anabarilius</taxon>
    </lineage>
</organism>
<gene>
    <name evidence="2" type="ORF">DPX16_16878</name>
</gene>
<sequence length="110" mass="11980">MALDHSRPGESLNVAEGQRRRPTSRPFVPFAKPAQCMRGTGHLERSPEYPGDTHATEGGSASEDSSGETGTSHGEAPHSSQTICTPHREEQGQTYSRSGRLIKPRDRLNL</sequence>
<reference evidence="2 3" key="1">
    <citation type="submission" date="2018-10" db="EMBL/GenBank/DDBJ databases">
        <title>Genome assembly for a Yunnan-Guizhou Plateau 3E fish, Anabarilius grahami (Regan), and its evolutionary and genetic applications.</title>
        <authorList>
            <person name="Jiang W."/>
        </authorList>
    </citation>
    <scope>NUCLEOTIDE SEQUENCE [LARGE SCALE GENOMIC DNA]</scope>
    <source>
        <strain evidence="2">AG-KIZ</strain>
        <tissue evidence="2">Muscle</tissue>
    </source>
</reference>
<evidence type="ECO:0000313" key="2">
    <source>
        <dbReference type="EMBL" id="ROI97530.1"/>
    </source>
</evidence>
<dbReference type="AlphaFoldDB" id="A0A3N0XPZ0"/>
<comment type="caution">
    <text evidence="2">The sequence shown here is derived from an EMBL/GenBank/DDBJ whole genome shotgun (WGS) entry which is preliminary data.</text>
</comment>
<protein>
    <submittedName>
        <fullName evidence="2">Uncharacterized protein</fullName>
    </submittedName>
</protein>
<dbReference type="Proteomes" id="UP000281406">
    <property type="component" value="Unassembled WGS sequence"/>
</dbReference>
<feature type="region of interest" description="Disordered" evidence="1">
    <location>
        <begin position="1"/>
        <end position="110"/>
    </location>
</feature>